<proteinExistence type="predicted"/>
<name>A0A8J2MDC4_9BILA</name>
<feature type="compositionally biased region" description="Basic and acidic residues" evidence="1">
    <location>
        <begin position="49"/>
        <end position="63"/>
    </location>
</feature>
<feature type="compositionally biased region" description="Polar residues" evidence="1">
    <location>
        <begin position="490"/>
        <end position="507"/>
    </location>
</feature>
<reference evidence="2" key="1">
    <citation type="submission" date="2021-09" db="EMBL/GenBank/DDBJ databases">
        <authorList>
            <consortium name="Pathogen Informatics"/>
        </authorList>
    </citation>
    <scope>NUCLEOTIDE SEQUENCE</scope>
</reference>
<comment type="caution">
    <text evidence="2">The sequence shown here is derived from an EMBL/GenBank/DDBJ whole genome shotgun (WGS) entry which is preliminary data.</text>
</comment>
<sequence length="691" mass="77079">MEKKKARKSRKKKSILNGKKGKEELNSEGSKCSTAVQNSQKATEEITEAEAKQNDNEFSDETKLSNEAEVLHFVLTNSYADNDDQTCLQEIEEAEIHHQEKCSSPSFPNCVAISSDENDKGKRDLVGNNWMIEGTSQERNVNENNSKSNLIEIHDEMKSIKASETANSSETETIDFEKSNSSDVRDETTSNIAESLVTDDLRTTDQNTPKIHNVENIQYTKVSETQIPEILSVEIPKVDFLANRNSNNMDEELGEKDRNLNTITNKTEDDVVERTLKHTSSINIQDSRTGIVVDTTKTEAKIEVSDFAVGNQNVDAENTEKIEQPESQEVEERNGNTKESEKDEFEASADVVNLSVSCTTESLRQTDKSLIPDEVGRSAEDPVVRNEVISETLIDDGTQKLSSPEIPEESSERIDSTEPVTINWQHDSGKESQAKENLSENESKIIYDIELLKNSEESNSGETVQPKNKFYEAIAGFWKHAGFTKKRPETTVSSEQSRNLSSELKQMSSIHSSKTSLTESSTESLGTLMPSSELIKFSEISSEPTTKVTVPHSEANVISSFLINTAADTISGCCPQKTLLDNQSLRNSLNITADNLNPDTISEALQVVTPDSLNITDETINDMDDSSEKMEDSKKYKKGKAESRSVFGHKVYFLLFSTKFSFLSIVKVIYHTIHSRTLFLERNTIAITIPV</sequence>
<evidence type="ECO:0000313" key="3">
    <source>
        <dbReference type="Proteomes" id="UP000746747"/>
    </source>
</evidence>
<feature type="compositionally biased region" description="Basic and acidic residues" evidence="1">
    <location>
        <begin position="626"/>
        <end position="636"/>
    </location>
</feature>
<gene>
    <name evidence="2" type="ORF">CJOHNSTONI_LOCUS10196</name>
</gene>
<dbReference type="EMBL" id="CAKAEH010002003">
    <property type="protein sequence ID" value="CAG9540708.1"/>
    <property type="molecule type" value="Genomic_DNA"/>
</dbReference>
<feature type="compositionally biased region" description="Basic and acidic residues" evidence="1">
    <location>
        <begin position="175"/>
        <end position="188"/>
    </location>
</feature>
<dbReference type="AlphaFoldDB" id="A0A8J2MDC4"/>
<feature type="region of interest" description="Disordered" evidence="1">
    <location>
        <begin position="616"/>
        <end position="636"/>
    </location>
</feature>
<organism evidence="2 3">
    <name type="scientific">Cercopithifilaria johnstoni</name>
    <dbReference type="NCBI Taxonomy" id="2874296"/>
    <lineage>
        <taxon>Eukaryota</taxon>
        <taxon>Metazoa</taxon>
        <taxon>Ecdysozoa</taxon>
        <taxon>Nematoda</taxon>
        <taxon>Chromadorea</taxon>
        <taxon>Rhabditida</taxon>
        <taxon>Spirurina</taxon>
        <taxon>Spiruromorpha</taxon>
        <taxon>Filarioidea</taxon>
        <taxon>Onchocercidae</taxon>
        <taxon>Cercopithifilaria</taxon>
    </lineage>
</organism>
<accession>A0A8J2MDC4</accession>
<feature type="compositionally biased region" description="Polar residues" evidence="1">
    <location>
        <begin position="27"/>
        <end position="41"/>
    </location>
</feature>
<dbReference type="Proteomes" id="UP000746747">
    <property type="component" value="Unassembled WGS sequence"/>
</dbReference>
<evidence type="ECO:0000313" key="2">
    <source>
        <dbReference type="EMBL" id="CAG9540708.1"/>
    </source>
</evidence>
<feature type="region of interest" description="Disordered" evidence="1">
    <location>
        <begin position="323"/>
        <end position="347"/>
    </location>
</feature>
<feature type="compositionally biased region" description="Basic and acidic residues" evidence="1">
    <location>
        <begin position="323"/>
        <end position="341"/>
    </location>
</feature>
<keyword evidence="3" id="KW-1185">Reference proteome</keyword>
<feature type="compositionally biased region" description="Low complexity" evidence="1">
    <location>
        <begin position="508"/>
        <end position="525"/>
    </location>
</feature>
<evidence type="ECO:0000256" key="1">
    <source>
        <dbReference type="SAM" id="MobiDB-lite"/>
    </source>
</evidence>
<protein>
    <submittedName>
        <fullName evidence="2">Uncharacterized protein</fullName>
    </submittedName>
</protein>
<dbReference type="OrthoDB" id="5873132at2759"/>
<feature type="compositionally biased region" description="Basic residues" evidence="1">
    <location>
        <begin position="1"/>
        <end position="14"/>
    </location>
</feature>
<feature type="region of interest" description="Disordered" evidence="1">
    <location>
        <begin position="399"/>
        <end position="418"/>
    </location>
</feature>
<feature type="region of interest" description="Disordered" evidence="1">
    <location>
        <begin position="486"/>
        <end position="525"/>
    </location>
</feature>
<feature type="region of interest" description="Disordered" evidence="1">
    <location>
        <begin position="163"/>
        <end position="188"/>
    </location>
</feature>
<feature type="region of interest" description="Disordered" evidence="1">
    <location>
        <begin position="1"/>
        <end position="63"/>
    </location>
</feature>